<dbReference type="SUPFAM" id="SSF142019">
    <property type="entry name" value="Nqo1 FMN-binding domain-like"/>
    <property type="match status" value="1"/>
</dbReference>
<dbReference type="GO" id="GO:0016020">
    <property type="term" value="C:membrane"/>
    <property type="evidence" value="ECO:0007669"/>
    <property type="project" value="InterPro"/>
</dbReference>
<evidence type="ECO:0000256" key="1">
    <source>
        <dbReference type="ARBA" id="ARBA00022485"/>
    </source>
</evidence>
<keyword evidence="4" id="KW-0411">Iron-sulfur</keyword>
<dbReference type="InterPro" id="IPR017896">
    <property type="entry name" value="4Fe4S_Fe-S-bd"/>
</dbReference>
<dbReference type="PROSITE" id="PS51379">
    <property type="entry name" value="4FE4S_FER_2"/>
    <property type="match status" value="1"/>
</dbReference>
<evidence type="ECO:0000313" key="6">
    <source>
        <dbReference type="EMBL" id="MPN18373.1"/>
    </source>
</evidence>
<dbReference type="EMBL" id="VSSQ01065688">
    <property type="protein sequence ID" value="MPN18373.1"/>
    <property type="molecule type" value="Genomic_DNA"/>
</dbReference>
<dbReference type="GO" id="GO:0009055">
    <property type="term" value="F:electron transfer activity"/>
    <property type="evidence" value="ECO:0007669"/>
    <property type="project" value="InterPro"/>
</dbReference>
<protein>
    <submittedName>
        <fullName evidence="6">Electron transport complex subunit RnfC</fullName>
    </submittedName>
</protein>
<keyword evidence="2" id="KW-0479">Metal-binding</keyword>
<dbReference type="InterPro" id="IPR019554">
    <property type="entry name" value="Soluble_ligand-bd"/>
</dbReference>
<dbReference type="PROSITE" id="PS00198">
    <property type="entry name" value="4FE4S_FER_1"/>
    <property type="match status" value="2"/>
</dbReference>
<proteinExistence type="inferred from homology"/>
<dbReference type="NCBIfam" id="TIGR01945">
    <property type="entry name" value="rnfC"/>
    <property type="match status" value="1"/>
</dbReference>
<evidence type="ECO:0000256" key="4">
    <source>
        <dbReference type="ARBA" id="ARBA00023014"/>
    </source>
</evidence>
<reference evidence="6" key="1">
    <citation type="submission" date="2019-08" db="EMBL/GenBank/DDBJ databases">
        <authorList>
            <person name="Kucharzyk K."/>
            <person name="Murdoch R.W."/>
            <person name="Higgins S."/>
            <person name="Loffler F."/>
        </authorList>
    </citation>
    <scope>NUCLEOTIDE SEQUENCE</scope>
</reference>
<comment type="caution">
    <text evidence="6">The sequence shown here is derived from an EMBL/GenBank/DDBJ whole genome shotgun (WGS) entry which is preliminary data.</text>
</comment>
<sequence>MNIPKAIVGIEANKPKGTTSLQAEIERRGAQDRIEVRVMPVRYPQGAEKVMIQAITGRVIPAQGLPHDVNVMVLNVSTVNYINQYLETGMPLVRRVLTLTGDCPANPGNYEVPIGTRISDLLEKTGGTTCDPKKVLMGGPMMGLAMSDYTTPIVKNNNAIILMDKGAVLPEESPCISCGRCIDACPAGLMPNILNKATKKKDFDRLDEYAVMNCFECGSCAYVCPAKIQLVQSIRTGKKIYRAQLDEIKKAKEAAV</sequence>
<dbReference type="InterPro" id="IPR037225">
    <property type="entry name" value="Nuo51_FMN-bd_sf"/>
</dbReference>
<dbReference type="PANTHER" id="PTHR43034">
    <property type="entry name" value="ION-TRANSLOCATING OXIDOREDUCTASE COMPLEX SUBUNIT C"/>
    <property type="match status" value="1"/>
</dbReference>
<dbReference type="Gene3D" id="3.40.50.11540">
    <property type="entry name" value="NADH-ubiquinone oxidoreductase 51kDa subunit"/>
    <property type="match status" value="1"/>
</dbReference>
<dbReference type="HAMAP" id="MF_00461">
    <property type="entry name" value="RsxC_RnfC"/>
    <property type="match status" value="1"/>
</dbReference>
<organism evidence="6">
    <name type="scientific">bioreactor metagenome</name>
    <dbReference type="NCBI Taxonomy" id="1076179"/>
    <lineage>
        <taxon>unclassified sequences</taxon>
        <taxon>metagenomes</taxon>
        <taxon>ecological metagenomes</taxon>
    </lineage>
</organism>
<accession>A0A645G2N5</accession>
<dbReference type="Pfam" id="PF01512">
    <property type="entry name" value="Complex1_51K"/>
    <property type="match status" value="1"/>
</dbReference>
<dbReference type="Gene3D" id="3.30.70.20">
    <property type="match status" value="1"/>
</dbReference>
<name>A0A645G2N5_9ZZZZ</name>
<dbReference type="InterPro" id="IPR011538">
    <property type="entry name" value="Nuo51_FMN-bd"/>
</dbReference>
<keyword evidence="3" id="KW-0408">Iron</keyword>
<dbReference type="PANTHER" id="PTHR43034:SF2">
    <property type="entry name" value="ION-TRANSLOCATING OXIDOREDUCTASE COMPLEX SUBUNIT C"/>
    <property type="match status" value="1"/>
</dbReference>
<dbReference type="Pfam" id="PF10531">
    <property type="entry name" value="SLBB"/>
    <property type="match status" value="1"/>
</dbReference>
<evidence type="ECO:0000256" key="2">
    <source>
        <dbReference type="ARBA" id="ARBA00022723"/>
    </source>
</evidence>
<evidence type="ECO:0000256" key="3">
    <source>
        <dbReference type="ARBA" id="ARBA00023004"/>
    </source>
</evidence>
<dbReference type="InterPro" id="IPR017900">
    <property type="entry name" value="4Fe4S_Fe_S_CS"/>
</dbReference>
<keyword evidence="1" id="KW-0004">4Fe-4S</keyword>
<gene>
    <name evidence="6" type="primary">rnfC_23</name>
    <name evidence="6" type="ORF">SDC9_165733</name>
</gene>
<dbReference type="GO" id="GO:0046872">
    <property type="term" value="F:metal ion binding"/>
    <property type="evidence" value="ECO:0007669"/>
    <property type="project" value="UniProtKB-KW"/>
</dbReference>
<dbReference type="SUPFAM" id="SSF46548">
    <property type="entry name" value="alpha-helical ferredoxin"/>
    <property type="match status" value="1"/>
</dbReference>
<dbReference type="GO" id="GO:0051539">
    <property type="term" value="F:4 iron, 4 sulfur cluster binding"/>
    <property type="evidence" value="ECO:0007669"/>
    <property type="project" value="UniProtKB-KW"/>
</dbReference>
<evidence type="ECO:0000259" key="5">
    <source>
        <dbReference type="PROSITE" id="PS51379"/>
    </source>
</evidence>
<feature type="domain" description="4Fe-4S ferredoxin-type" evidence="5">
    <location>
        <begin position="166"/>
        <end position="196"/>
    </location>
</feature>
<dbReference type="InterPro" id="IPR010208">
    <property type="entry name" value="Ion_transpt_RnfC/RsxC"/>
</dbReference>
<dbReference type="Pfam" id="PF12838">
    <property type="entry name" value="Fer4_7"/>
    <property type="match status" value="1"/>
</dbReference>
<dbReference type="AlphaFoldDB" id="A0A645G2N5"/>